<name>A0ABM1EKR0_PRICU</name>
<evidence type="ECO:0000256" key="1">
    <source>
        <dbReference type="ARBA" id="ARBA00023002"/>
    </source>
</evidence>
<dbReference type="PANTHER" id="PTHR13847">
    <property type="entry name" value="SARCOSINE DEHYDROGENASE-RELATED"/>
    <property type="match status" value="1"/>
</dbReference>
<organism evidence="5 6">
    <name type="scientific">Priapulus caudatus</name>
    <name type="common">Priapulid worm</name>
    <dbReference type="NCBI Taxonomy" id="37621"/>
    <lineage>
        <taxon>Eukaryota</taxon>
        <taxon>Metazoa</taxon>
        <taxon>Ecdysozoa</taxon>
        <taxon>Scalidophora</taxon>
        <taxon>Priapulida</taxon>
        <taxon>Priapulimorpha</taxon>
        <taxon>Priapulimorphida</taxon>
        <taxon>Priapulidae</taxon>
        <taxon>Priapulus</taxon>
    </lineage>
</organism>
<comment type="function">
    <text evidence="3">Required for the assembly of the mitochondrial membrane respiratory chain NADH dehydrogenase (Complex I). Involved in mid-late stages of complex I assembly.</text>
</comment>
<evidence type="ECO:0000256" key="3">
    <source>
        <dbReference type="ARBA" id="ARBA00046185"/>
    </source>
</evidence>
<accession>A0ABM1EKR0</accession>
<dbReference type="Pfam" id="PF01266">
    <property type="entry name" value="DAO"/>
    <property type="match status" value="1"/>
</dbReference>
<gene>
    <name evidence="6" type="primary">LOC106813216</name>
</gene>
<keyword evidence="5" id="KW-1185">Reference proteome</keyword>
<dbReference type="Proteomes" id="UP000695022">
    <property type="component" value="Unplaced"/>
</dbReference>
<feature type="domain" description="FAD dependent oxidoreductase" evidence="4">
    <location>
        <begin position="92"/>
        <end position="477"/>
    </location>
</feature>
<keyword evidence="1" id="KW-0560">Oxidoreductase</keyword>
<evidence type="ECO:0000313" key="5">
    <source>
        <dbReference type="Proteomes" id="UP000695022"/>
    </source>
</evidence>
<dbReference type="GeneID" id="106813216"/>
<evidence type="ECO:0000256" key="2">
    <source>
        <dbReference type="ARBA" id="ARBA00039785"/>
    </source>
</evidence>
<evidence type="ECO:0000313" key="6">
    <source>
        <dbReference type="RefSeq" id="XP_014672781.1"/>
    </source>
</evidence>
<dbReference type="InterPro" id="IPR036188">
    <property type="entry name" value="FAD/NAD-bd_sf"/>
</dbReference>
<evidence type="ECO:0000259" key="4">
    <source>
        <dbReference type="Pfam" id="PF01266"/>
    </source>
</evidence>
<dbReference type="SUPFAM" id="SSF51905">
    <property type="entry name" value="FAD/NAD(P)-binding domain"/>
    <property type="match status" value="1"/>
</dbReference>
<dbReference type="PANTHER" id="PTHR13847:SF287">
    <property type="entry name" value="FAD-DEPENDENT OXIDOREDUCTASE DOMAIN-CONTAINING PROTEIN 1"/>
    <property type="match status" value="1"/>
</dbReference>
<dbReference type="Gene3D" id="3.50.50.60">
    <property type="entry name" value="FAD/NAD(P)-binding domain"/>
    <property type="match status" value="1"/>
</dbReference>
<proteinExistence type="predicted"/>
<dbReference type="InterPro" id="IPR006076">
    <property type="entry name" value="FAD-dep_OxRdtase"/>
</dbReference>
<sequence length="510" mass="56421">MALVRLAHCTLGVSHYSLSVLAGRSRMLRVCARRLLCTSSTGSHKSGNFDPDKVIRVTEGNSIKRVWKILRDDVTKLPGQSVADIKVPYETDIVIIGGGIMGSAIAYWLKQRNPKGFTCTVVEQDPKYTQASTVLSVGGIRQQFSSPENIQMSMFSADFLRNIRKHLSVLDSDPPDIQFNPQGYLFLASEAGVQTLQENHTIQKEHGAKVVLLNESQLKSKWPWLHTDGVVMGSYGVENEGWFDPWSLLSAFKKKAMSLGVQYIKGEVVGFEFEKIEGAMLAETDEPYMKSKNVLIKADDDNVYPLQFAICVNACGHNAGSVAKMAGVGAHKTHSVLKVGLPVEPRKRYVYMVHAPTGPGLDCPVLIDSSGSYLRREGLAGNYLMGASPASDDEPDTSELTVDYDFFNNRVWPEIAHRCPDFEELKLKSAWAGYYDYNTLDQNVIIGPHPVHGNFIFANGFSGHGIQQAAAVGRAVMEVLFDGGYKTIDLTRFGFERVIDNRPQFEKCVV</sequence>
<dbReference type="Gene3D" id="3.30.9.10">
    <property type="entry name" value="D-Amino Acid Oxidase, subunit A, domain 2"/>
    <property type="match status" value="1"/>
</dbReference>
<protein>
    <recommendedName>
        <fullName evidence="2">FAD-dependent oxidoreductase domain-containing protein 1</fullName>
    </recommendedName>
</protein>
<reference evidence="6" key="1">
    <citation type="submission" date="2025-08" db="UniProtKB">
        <authorList>
            <consortium name="RefSeq"/>
        </authorList>
    </citation>
    <scope>IDENTIFICATION</scope>
</reference>
<dbReference type="RefSeq" id="XP_014672781.1">
    <property type="nucleotide sequence ID" value="XM_014817295.1"/>
</dbReference>